<feature type="transmembrane region" description="Helical" evidence="8">
    <location>
        <begin position="140"/>
        <end position="158"/>
    </location>
</feature>
<dbReference type="STRING" id="89524.SAMN05444370_11295"/>
<keyword evidence="6 8" id="KW-1133">Transmembrane helix</keyword>
<keyword evidence="11" id="KW-1185">Reference proteome</keyword>
<dbReference type="SUPFAM" id="SSF103473">
    <property type="entry name" value="MFS general substrate transporter"/>
    <property type="match status" value="1"/>
</dbReference>
<dbReference type="Gene3D" id="1.20.1250.20">
    <property type="entry name" value="MFS general substrate transporter like domains"/>
    <property type="match status" value="1"/>
</dbReference>
<dbReference type="PROSITE" id="PS50850">
    <property type="entry name" value="MFS"/>
    <property type="match status" value="1"/>
</dbReference>
<dbReference type="PANTHER" id="PTHR43271">
    <property type="entry name" value="BLL2771 PROTEIN"/>
    <property type="match status" value="1"/>
</dbReference>
<evidence type="ECO:0000256" key="3">
    <source>
        <dbReference type="ARBA" id="ARBA00022448"/>
    </source>
</evidence>
<dbReference type="GO" id="GO:0022857">
    <property type="term" value="F:transmembrane transporter activity"/>
    <property type="evidence" value="ECO:0007669"/>
    <property type="project" value="InterPro"/>
</dbReference>
<evidence type="ECO:0000256" key="5">
    <source>
        <dbReference type="ARBA" id="ARBA00022692"/>
    </source>
</evidence>
<feature type="transmembrane region" description="Helical" evidence="8">
    <location>
        <begin position="111"/>
        <end position="133"/>
    </location>
</feature>
<dbReference type="Pfam" id="PF07690">
    <property type="entry name" value="MFS_1"/>
    <property type="match status" value="1"/>
</dbReference>
<feature type="transmembrane region" description="Helical" evidence="8">
    <location>
        <begin position="170"/>
        <end position="191"/>
    </location>
</feature>
<evidence type="ECO:0000256" key="2">
    <source>
        <dbReference type="ARBA" id="ARBA00008335"/>
    </source>
</evidence>
<keyword evidence="5 8" id="KW-0812">Transmembrane</keyword>
<sequence>MAQGAETAAAEGPRRAQGPGRAFVAAVAFLTLVDLFATQAIIPALTVAYGVTPAEMGLAVNASTLGMAAASLGVALFGGGVDRRRGVALALALLAVPTALLAVAPDLATFAALRVAQGVCMATAFSLTLTALGELLTGRAAAAAFAAYVTGNVASNLLGRLAAASAAETAGLKATFLLFAALNLAGALMVWRSRHAAPGMAVDRGLAAPLRAAAAHLAHPGLRGAFALGFCVLFAFIGVFTYVNFVLIAPPYDLPAMSLGAVYLVFAPSLLTTPLAGPASARYGARAAIWGGLAVAGAGLAALLAGRLELALAGLVAVGAGTFFAQAAATGYVSRAALHARAAASGLYLAAYFSGGLAGAAALGWAFERFGWTGCVAGVALALAAGALAAGAMRER</sequence>
<evidence type="ECO:0000256" key="6">
    <source>
        <dbReference type="ARBA" id="ARBA00022989"/>
    </source>
</evidence>
<evidence type="ECO:0000256" key="7">
    <source>
        <dbReference type="ARBA" id="ARBA00023136"/>
    </source>
</evidence>
<gene>
    <name evidence="10" type="ORF">SAMN05444370_11295</name>
</gene>
<evidence type="ECO:0000259" key="9">
    <source>
        <dbReference type="PROSITE" id="PS50850"/>
    </source>
</evidence>
<dbReference type="InterPro" id="IPR036259">
    <property type="entry name" value="MFS_trans_sf"/>
</dbReference>
<dbReference type="Proteomes" id="UP000198703">
    <property type="component" value="Unassembled WGS sequence"/>
</dbReference>
<feature type="transmembrane region" description="Helical" evidence="8">
    <location>
        <begin position="58"/>
        <end position="79"/>
    </location>
</feature>
<keyword evidence="4" id="KW-1003">Cell membrane</keyword>
<keyword evidence="7 8" id="KW-0472">Membrane</keyword>
<proteinExistence type="inferred from homology"/>
<feature type="domain" description="Major facilitator superfamily (MFS) profile" evidence="9">
    <location>
        <begin position="20"/>
        <end position="396"/>
    </location>
</feature>
<dbReference type="InterPro" id="IPR011701">
    <property type="entry name" value="MFS"/>
</dbReference>
<dbReference type="OrthoDB" id="63984at2"/>
<evidence type="ECO:0000256" key="8">
    <source>
        <dbReference type="SAM" id="Phobius"/>
    </source>
</evidence>
<evidence type="ECO:0000313" key="10">
    <source>
        <dbReference type="EMBL" id="SEA81010.1"/>
    </source>
</evidence>
<keyword evidence="3" id="KW-0813">Transport</keyword>
<dbReference type="EMBL" id="FNQM01000012">
    <property type="protein sequence ID" value="SEA81010.1"/>
    <property type="molecule type" value="Genomic_DNA"/>
</dbReference>
<dbReference type="InterPro" id="IPR020846">
    <property type="entry name" value="MFS_dom"/>
</dbReference>
<evidence type="ECO:0000256" key="4">
    <source>
        <dbReference type="ARBA" id="ARBA00022475"/>
    </source>
</evidence>
<feature type="transmembrane region" description="Helical" evidence="8">
    <location>
        <begin position="311"/>
        <end position="334"/>
    </location>
</feature>
<feature type="transmembrane region" description="Helical" evidence="8">
    <location>
        <begin position="225"/>
        <end position="248"/>
    </location>
</feature>
<feature type="transmembrane region" description="Helical" evidence="8">
    <location>
        <begin position="287"/>
        <end position="305"/>
    </location>
</feature>
<comment type="similarity">
    <text evidence="2">Belongs to the major facilitator superfamily.</text>
</comment>
<comment type="subcellular location">
    <subcellularLocation>
        <location evidence="1">Cell membrane</location>
        <topology evidence="1">Multi-pass membrane protein</topology>
    </subcellularLocation>
</comment>
<feature type="transmembrane region" description="Helical" evidence="8">
    <location>
        <begin position="86"/>
        <end position="105"/>
    </location>
</feature>
<accession>A0A1H4E8W4</accession>
<reference evidence="10 11" key="1">
    <citation type="submission" date="2016-10" db="EMBL/GenBank/DDBJ databases">
        <authorList>
            <person name="de Groot N.N."/>
        </authorList>
    </citation>
    <scope>NUCLEOTIDE SEQUENCE [LARGE SCALE GENOMIC DNA]</scope>
    <source>
        <strain evidence="10 11">DSM 15345</strain>
    </source>
</reference>
<feature type="transmembrane region" description="Helical" evidence="8">
    <location>
        <begin position="254"/>
        <end position="275"/>
    </location>
</feature>
<dbReference type="AlphaFoldDB" id="A0A1H4E8W4"/>
<protein>
    <submittedName>
        <fullName evidence="10">Predicted arabinose efflux permease, MFS family</fullName>
    </submittedName>
</protein>
<feature type="transmembrane region" description="Helical" evidence="8">
    <location>
        <begin position="371"/>
        <end position="393"/>
    </location>
</feature>
<evidence type="ECO:0000313" key="11">
    <source>
        <dbReference type="Proteomes" id="UP000198703"/>
    </source>
</evidence>
<feature type="transmembrane region" description="Helical" evidence="8">
    <location>
        <begin position="22"/>
        <end position="46"/>
    </location>
</feature>
<dbReference type="GO" id="GO:0005886">
    <property type="term" value="C:plasma membrane"/>
    <property type="evidence" value="ECO:0007669"/>
    <property type="project" value="UniProtKB-SubCell"/>
</dbReference>
<organism evidence="10 11">
    <name type="scientific">Rubrimonas cliftonensis</name>
    <dbReference type="NCBI Taxonomy" id="89524"/>
    <lineage>
        <taxon>Bacteria</taxon>
        <taxon>Pseudomonadati</taxon>
        <taxon>Pseudomonadota</taxon>
        <taxon>Alphaproteobacteria</taxon>
        <taxon>Rhodobacterales</taxon>
        <taxon>Paracoccaceae</taxon>
        <taxon>Rubrimonas</taxon>
    </lineage>
</organism>
<evidence type="ECO:0000256" key="1">
    <source>
        <dbReference type="ARBA" id="ARBA00004651"/>
    </source>
</evidence>
<dbReference type="RefSeq" id="WP_093255072.1">
    <property type="nucleotide sequence ID" value="NZ_FNQM01000012.1"/>
</dbReference>
<name>A0A1H4E8W4_9RHOB</name>
<dbReference type="PANTHER" id="PTHR43271:SF2">
    <property type="entry name" value="BLL2771 PROTEIN"/>
    <property type="match status" value="1"/>
</dbReference>
<feature type="transmembrane region" description="Helical" evidence="8">
    <location>
        <begin position="346"/>
        <end position="365"/>
    </location>
</feature>